<name>A4S2D0_OSTLU</name>
<accession>A4S2D0</accession>
<dbReference type="GO" id="GO:0019433">
    <property type="term" value="P:triglyceride catabolic process"/>
    <property type="evidence" value="ECO:0007669"/>
    <property type="project" value="TreeGrafter"/>
</dbReference>
<dbReference type="EMBL" id="CP000589">
    <property type="protein sequence ID" value="ABO97801.1"/>
    <property type="molecule type" value="Genomic_DNA"/>
</dbReference>
<dbReference type="GO" id="GO:0005811">
    <property type="term" value="C:lipid droplet"/>
    <property type="evidence" value="ECO:0007669"/>
    <property type="project" value="TreeGrafter"/>
</dbReference>
<feature type="active site" description="Nucleophile" evidence="2">
    <location>
        <position position="85"/>
    </location>
</feature>
<feature type="short sequence motif" description="GXSXG" evidence="2">
    <location>
        <begin position="83"/>
        <end position="87"/>
    </location>
</feature>
<comment type="similarity">
    <text evidence="3">Belongs to the patatin family.</text>
</comment>
<protein>
    <recommendedName>
        <fullName evidence="3">Patatin</fullName>
        <ecNumber evidence="3">3.1.1.-</ecNumber>
    </recommendedName>
</protein>
<dbReference type="Gene3D" id="3.40.1090.10">
    <property type="entry name" value="Cytosolic phospholipase A2 catalytic domain"/>
    <property type="match status" value="1"/>
</dbReference>
<keyword evidence="2 3" id="KW-0442">Lipid degradation</keyword>
<dbReference type="OMA" id="CHIPLYC"/>
<evidence type="ECO:0000313" key="6">
    <source>
        <dbReference type="EMBL" id="ABO97801.1"/>
    </source>
</evidence>
<feature type="active site" description="Proton acceptor" evidence="2">
    <location>
        <position position="206"/>
    </location>
</feature>
<dbReference type="KEGG" id="olu:OSTLU_88172"/>
<evidence type="ECO:0000256" key="2">
    <source>
        <dbReference type="PROSITE-ProRule" id="PRU01161"/>
    </source>
</evidence>
<reference evidence="6 7" key="1">
    <citation type="journal article" date="2007" name="Proc. Natl. Acad. Sci. U.S.A.">
        <title>The tiny eukaryote Ostreococcus provides genomic insights into the paradox of plankton speciation.</title>
        <authorList>
            <person name="Palenik B."/>
            <person name="Grimwood J."/>
            <person name="Aerts A."/>
            <person name="Rouze P."/>
            <person name="Salamov A."/>
            <person name="Putnam N."/>
            <person name="Dupont C."/>
            <person name="Jorgensen R."/>
            <person name="Derelle E."/>
            <person name="Rombauts S."/>
            <person name="Zhou K."/>
            <person name="Otillar R."/>
            <person name="Merchant S.S."/>
            <person name="Podell S."/>
            <person name="Gaasterland T."/>
            <person name="Napoli C."/>
            <person name="Gendler K."/>
            <person name="Manuell A."/>
            <person name="Tai V."/>
            <person name="Vallon O."/>
            <person name="Piganeau G."/>
            <person name="Jancek S."/>
            <person name="Heijde M."/>
            <person name="Jabbari K."/>
            <person name="Bowler C."/>
            <person name="Lohr M."/>
            <person name="Robbens S."/>
            <person name="Werner G."/>
            <person name="Dubchak I."/>
            <person name="Pazour G.J."/>
            <person name="Ren Q."/>
            <person name="Paulsen I."/>
            <person name="Delwiche C."/>
            <person name="Schmutz J."/>
            <person name="Rokhsar D."/>
            <person name="Van de Peer Y."/>
            <person name="Moreau H."/>
            <person name="Grigoriev I.V."/>
        </authorList>
    </citation>
    <scope>NUCLEOTIDE SEQUENCE [LARGE SCALE GENOMIC DNA]</scope>
    <source>
        <strain evidence="6 7">CCE9901</strain>
    </source>
</reference>
<keyword evidence="7" id="KW-1185">Reference proteome</keyword>
<gene>
    <name evidence="6" type="ORF">OSTLU_88172</name>
</gene>
<dbReference type="OrthoDB" id="197155at2759"/>
<dbReference type="Pfam" id="PF01734">
    <property type="entry name" value="Patatin"/>
    <property type="match status" value="1"/>
</dbReference>
<feature type="short sequence motif" description="DGA/G" evidence="2">
    <location>
        <begin position="206"/>
        <end position="208"/>
    </location>
</feature>
<dbReference type="GO" id="GO:0016020">
    <property type="term" value="C:membrane"/>
    <property type="evidence" value="ECO:0007669"/>
    <property type="project" value="TreeGrafter"/>
</dbReference>
<comment type="domain">
    <text evidence="3">The nitrogen atoms of the two glycine residues in the GGXR motif define the oxyanion hole, and stabilize the oxyanion that forms during the nucleophilic attack by the catalytic serine during substrate cleavage.</text>
</comment>
<dbReference type="HOGENOM" id="CLU_018371_3_1_1"/>
<dbReference type="InterPro" id="IPR033562">
    <property type="entry name" value="PLPL"/>
</dbReference>
<dbReference type="Proteomes" id="UP000001568">
    <property type="component" value="Chromosome 9"/>
</dbReference>
<dbReference type="EC" id="3.1.1.-" evidence="3"/>
<dbReference type="GO" id="GO:0004806">
    <property type="term" value="F:triacylglycerol lipase activity"/>
    <property type="evidence" value="ECO:0007669"/>
    <property type="project" value="TreeGrafter"/>
</dbReference>
<evidence type="ECO:0000259" key="5">
    <source>
        <dbReference type="PROSITE" id="PS51635"/>
    </source>
</evidence>
<organism evidence="6 7">
    <name type="scientific">Ostreococcus lucimarinus (strain CCE9901)</name>
    <dbReference type="NCBI Taxonomy" id="436017"/>
    <lineage>
        <taxon>Eukaryota</taxon>
        <taxon>Viridiplantae</taxon>
        <taxon>Chlorophyta</taxon>
        <taxon>Mamiellophyceae</taxon>
        <taxon>Mamiellales</taxon>
        <taxon>Bathycoccaceae</taxon>
        <taxon>Ostreococcus</taxon>
    </lineage>
</organism>
<evidence type="ECO:0000256" key="4">
    <source>
        <dbReference type="SAM" id="MobiDB-lite"/>
    </source>
</evidence>
<dbReference type="PANTHER" id="PTHR12406">
    <property type="entry name" value="CALCIUM-INDEPENDENT PHOSPHOLIPASE A2 IPLA2 -RELATED"/>
    <property type="match status" value="1"/>
</dbReference>
<dbReference type="SUPFAM" id="SSF52151">
    <property type="entry name" value="FabD/lysophospholipase-like"/>
    <property type="match status" value="1"/>
</dbReference>
<dbReference type="PANTHER" id="PTHR12406:SF7">
    <property type="entry name" value="PATATIN-LIKE PHOSPHOLIPASE DOMAIN-CONTAINING PROTEIN 4"/>
    <property type="match status" value="1"/>
</dbReference>
<dbReference type="AlphaFoldDB" id="A4S2D0"/>
<dbReference type="eggNOG" id="KOG3773">
    <property type="taxonomic scope" value="Eukaryota"/>
</dbReference>
<proteinExistence type="inferred from homology"/>
<keyword evidence="2 3" id="KW-0378">Hydrolase</keyword>
<dbReference type="InterPro" id="IPR002641">
    <property type="entry name" value="PNPLA_dom"/>
</dbReference>
<evidence type="ECO:0000256" key="1">
    <source>
        <dbReference type="ARBA" id="ARBA00023098"/>
    </source>
</evidence>
<dbReference type="Gramene" id="ABO97801">
    <property type="protein sequence ID" value="ABO97801"/>
    <property type="gene ID" value="OSTLU_88172"/>
</dbReference>
<dbReference type="InterPro" id="IPR016035">
    <property type="entry name" value="Acyl_Trfase/lysoPLipase"/>
</dbReference>
<sequence>MSSRAATQLTATSRASSASSRSGRRSLARASASRRVAASSSTSTATDGVGFSAAGFFFPYHVGVWEELVALKVMRSDETPCAGASAGSLVAAMHCCGLTPADGKRILMDVLADCRANGVVGRVGAVLENALRKELPSDAHERCSRGNLFISVSSPMMRDGKFALDGELVSAFESFDDLVGALLASCHIPLYCGWPARRYRGKWCVDGGWHNLTPTPPGSERSVRVCAFPLLDAWRKAEPGDGKESGDVFAQQASFWAGWGDDDARNLLVAPDAAGGKPEWDYSEAIRFALLPGSNDVLEEMIVMGRMDARRWAKSVGFDVKLAMRGAVGESKITM</sequence>
<feature type="region of interest" description="Disordered" evidence="4">
    <location>
        <begin position="1"/>
        <end position="33"/>
    </location>
</feature>
<feature type="domain" description="PNPLA" evidence="5">
    <location>
        <begin position="49"/>
        <end position="219"/>
    </location>
</feature>
<comment type="function">
    <text evidence="3">Lipolytic acyl hydrolase (LAH).</text>
</comment>
<keyword evidence="1 2" id="KW-0443">Lipid metabolism</keyword>
<dbReference type="GO" id="GO:0005737">
    <property type="term" value="C:cytoplasm"/>
    <property type="evidence" value="ECO:0007669"/>
    <property type="project" value="TreeGrafter"/>
</dbReference>
<evidence type="ECO:0000313" key="7">
    <source>
        <dbReference type="Proteomes" id="UP000001568"/>
    </source>
</evidence>
<dbReference type="GO" id="GO:0055088">
    <property type="term" value="P:lipid homeostasis"/>
    <property type="evidence" value="ECO:0007669"/>
    <property type="project" value="TreeGrafter"/>
</dbReference>
<dbReference type="RefSeq" id="XP_001419508.1">
    <property type="nucleotide sequence ID" value="XM_001419471.1"/>
</dbReference>
<dbReference type="PROSITE" id="PS51635">
    <property type="entry name" value="PNPLA"/>
    <property type="match status" value="1"/>
</dbReference>
<dbReference type="GeneID" id="5003543"/>
<feature type="compositionally biased region" description="Low complexity" evidence="4">
    <location>
        <begin position="1"/>
        <end position="21"/>
    </location>
</feature>
<dbReference type="CDD" id="cd07224">
    <property type="entry name" value="Pat_like"/>
    <property type="match status" value="1"/>
</dbReference>
<evidence type="ECO:0000256" key="3">
    <source>
        <dbReference type="RuleBase" id="RU361262"/>
    </source>
</evidence>
<comment type="caution">
    <text evidence="2">Lacks conserved residue(s) required for the propagation of feature annotation.</text>
</comment>